<dbReference type="InterPro" id="IPR001647">
    <property type="entry name" value="HTH_TetR"/>
</dbReference>
<accession>A0A1U7NLB4</accession>
<gene>
    <name evidence="4" type="ORF">BO225_08745</name>
</gene>
<dbReference type="PROSITE" id="PS50977">
    <property type="entry name" value="HTH_TETR_2"/>
    <property type="match status" value="1"/>
</dbReference>
<dbReference type="InterPro" id="IPR009057">
    <property type="entry name" value="Homeodomain-like_sf"/>
</dbReference>
<dbReference type="OrthoDB" id="66596at2"/>
<protein>
    <recommendedName>
        <fullName evidence="3">HTH tetR-type domain-containing protein</fullName>
    </recommendedName>
</protein>
<dbReference type="Proteomes" id="UP000186705">
    <property type="component" value="Unassembled WGS sequence"/>
</dbReference>
<dbReference type="Gene3D" id="1.10.357.10">
    <property type="entry name" value="Tetracycline Repressor, domain 2"/>
    <property type="match status" value="1"/>
</dbReference>
<dbReference type="GeneID" id="78276025"/>
<dbReference type="STRING" id="1862672.BO225_08745"/>
<dbReference type="Pfam" id="PF00440">
    <property type="entry name" value="TetR_N"/>
    <property type="match status" value="1"/>
</dbReference>
<keyword evidence="5" id="KW-1185">Reference proteome</keyword>
<evidence type="ECO:0000313" key="4">
    <source>
        <dbReference type="EMBL" id="OLU45389.1"/>
    </source>
</evidence>
<feature type="DNA-binding region" description="H-T-H motif" evidence="2">
    <location>
        <begin position="29"/>
        <end position="48"/>
    </location>
</feature>
<dbReference type="GO" id="GO:0003677">
    <property type="term" value="F:DNA binding"/>
    <property type="evidence" value="ECO:0007669"/>
    <property type="project" value="UniProtKB-UniRule"/>
</dbReference>
<organism evidence="4 5">
    <name type="scientific">Dubosiella newyorkensis</name>
    <dbReference type="NCBI Taxonomy" id="1862672"/>
    <lineage>
        <taxon>Bacteria</taxon>
        <taxon>Bacillati</taxon>
        <taxon>Bacillota</taxon>
        <taxon>Erysipelotrichia</taxon>
        <taxon>Erysipelotrichales</taxon>
        <taxon>Erysipelotrichaceae</taxon>
        <taxon>Dubosiella</taxon>
    </lineage>
</organism>
<sequence>MPPRRKITKEMLLDHAFQIAESKGISAVTSRSVAKSVGCSVQPVFSQFPTMEELRQATFDYACNKFVDEVLVFENQPDFMLKVVS</sequence>
<evidence type="ECO:0000259" key="3">
    <source>
        <dbReference type="PROSITE" id="PS50977"/>
    </source>
</evidence>
<evidence type="ECO:0000313" key="5">
    <source>
        <dbReference type="Proteomes" id="UP000186705"/>
    </source>
</evidence>
<feature type="domain" description="HTH tetR-type" evidence="3">
    <location>
        <begin position="6"/>
        <end position="66"/>
    </location>
</feature>
<dbReference type="SUPFAM" id="SSF46689">
    <property type="entry name" value="Homeodomain-like"/>
    <property type="match status" value="1"/>
</dbReference>
<proteinExistence type="predicted"/>
<reference evidence="4 5" key="1">
    <citation type="submission" date="2016-11" db="EMBL/GenBank/DDBJ databases">
        <title>Description of two novel members of the family Erysipelotrichaceae: Ileibacterium lipovorans gen. nov., sp. nov. and Dubosiella newyorkensis, gen. nov., sp. nov.</title>
        <authorList>
            <person name="Cox L.M."/>
            <person name="Sohn J."/>
            <person name="Tyrrell K.L."/>
            <person name="Citron D.M."/>
            <person name="Lawson P.A."/>
            <person name="Patel N.B."/>
            <person name="Iizumi T."/>
            <person name="Perez-Perez G.I."/>
            <person name="Goldstein E.J."/>
            <person name="Blaser M.J."/>
        </authorList>
    </citation>
    <scope>NUCLEOTIDE SEQUENCE [LARGE SCALE GENOMIC DNA]</scope>
    <source>
        <strain evidence="4 5">NYU-BL-A4</strain>
    </source>
</reference>
<dbReference type="AlphaFoldDB" id="A0A1U7NLB4"/>
<name>A0A1U7NLB4_9FIRM</name>
<evidence type="ECO:0000256" key="2">
    <source>
        <dbReference type="PROSITE-ProRule" id="PRU00335"/>
    </source>
</evidence>
<dbReference type="RefSeq" id="WP_076341873.1">
    <property type="nucleotide sequence ID" value="NZ_CAJTMI010000052.1"/>
</dbReference>
<dbReference type="EMBL" id="MPKA01000086">
    <property type="protein sequence ID" value="OLU45389.1"/>
    <property type="molecule type" value="Genomic_DNA"/>
</dbReference>
<evidence type="ECO:0000256" key="1">
    <source>
        <dbReference type="ARBA" id="ARBA00023125"/>
    </source>
</evidence>
<keyword evidence="1 2" id="KW-0238">DNA-binding</keyword>
<comment type="caution">
    <text evidence="4">The sequence shown here is derived from an EMBL/GenBank/DDBJ whole genome shotgun (WGS) entry which is preliminary data.</text>
</comment>